<evidence type="ECO:0000313" key="4">
    <source>
        <dbReference type="Proteomes" id="UP001179614"/>
    </source>
</evidence>
<sequence length="95" mass="10497">MTQSSRHKAIPLGDLEWLVVPAILLRQFRIFYKGEQPVGVAFWALVDEIVAKRIDAGGVRLTPAEWKSGTSRKIVDVVAPFGGEGEMRGQLIGQH</sequence>
<dbReference type="Pfam" id="PF02794">
    <property type="entry name" value="HlyC"/>
    <property type="match status" value="1"/>
</dbReference>
<dbReference type="EC" id="2.3.1.-" evidence="2"/>
<organism evidence="3 4">
    <name type="scientific">Bradyrhizobium xenonodulans</name>
    <dbReference type="NCBI Taxonomy" id="2736875"/>
    <lineage>
        <taxon>Bacteria</taxon>
        <taxon>Pseudomonadati</taxon>
        <taxon>Pseudomonadota</taxon>
        <taxon>Alphaproteobacteria</taxon>
        <taxon>Hyphomicrobiales</taxon>
        <taxon>Nitrobacteraceae</taxon>
        <taxon>Bradyrhizobium</taxon>
    </lineage>
</organism>
<comment type="function">
    <text evidence="2">Involved in fatty acylation of protoxin at internal lysine residues, thereby converting it to the active toxin.</text>
</comment>
<reference evidence="3" key="1">
    <citation type="submission" date="2021-12" db="EMBL/GenBank/DDBJ databases">
        <title>Bradyrhizobium xenonodulans sp. nov.</title>
        <authorList>
            <person name="Claassens R."/>
            <person name="Venter S.N."/>
            <person name="Beukes C.W."/>
            <person name="Stepkowski T."/>
            <person name="Steenkamp E.T."/>
        </authorList>
    </citation>
    <scope>NUCLEOTIDE SEQUENCE</scope>
    <source>
        <strain evidence="3">14AB</strain>
    </source>
</reference>
<evidence type="ECO:0000313" key="3">
    <source>
        <dbReference type="EMBL" id="WBL80141.1"/>
    </source>
</evidence>
<comment type="subcellular location">
    <subcellularLocation>
        <location evidence="2">Cytoplasm</location>
    </subcellularLocation>
</comment>
<proteinExistence type="inferred from homology"/>
<dbReference type="InterPro" id="IPR003996">
    <property type="entry name" value="RTX_toxin-activating_protC_bac"/>
</dbReference>
<keyword evidence="2" id="KW-0204">Cytolysis</keyword>
<dbReference type="RefSeq" id="WP_270166858.1">
    <property type="nucleotide sequence ID" value="NZ_CP089391.1"/>
</dbReference>
<name>A0ABY7MR88_9BRAD</name>
<comment type="similarity">
    <text evidence="1 2">Belongs to the RTX toxin acyltransferase family.</text>
</comment>
<keyword evidence="2" id="KW-0012">Acyltransferase</keyword>
<accession>A0ABY7MR88</accession>
<gene>
    <name evidence="3" type="ORF">I3J27_06855</name>
</gene>
<evidence type="ECO:0000256" key="1">
    <source>
        <dbReference type="ARBA" id="ARBA00005686"/>
    </source>
</evidence>
<evidence type="ECO:0000256" key="2">
    <source>
        <dbReference type="RuleBase" id="RU368102"/>
    </source>
</evidence>
<keyword evidence="4" id="KW-1185">Reference proteome</keyword>
<protein>
    <recommendedName>
        <fullName evidence="2">RTX toxin-activating lysine-acyltransferase</fullName>
        <ecNumber evidence="2">2.3.1.-</ecNumber>
    </recommendedName>
</protein>
<keyword evidence="2" id="KW-0808">Transferase</keyword>
<dbReference type="Proteomes" id="UP001179614">
    <property type="component" value="Chromosome"/>
</dbReference>
<keyword evidence="2" id="KW-0963">Cytoplasm</keyword>
<dbReference type="EMBL" id="CP089391">
    <property type="protein sequence ID" value="WBL80141.1"/>
    <property type="molecule type" value="Genomic_DNA"/>
</dbReference>